<accession>A0A444XPX2</accession>
<proteinExistence type="predicted"/>
<keyword evidence="1" id="KW-1133">Transmembrane helix</keyword>
<evidence type="ECO:0000313" key="3">
    <source>
        <dbReference type="Proteomes" id="UP000289738"/>
    </source>
</evidence>
<dbReference type="Proteomes" id="UP000289738">
    <property type="component" value="Chromosome B09"/>
</dbReference>
<keyword evidence="1" id="KW-0812">Transmembrane</keyword>
<comment type="caution">
    <text evidence="2">The sequence shown here is derived from an EMBL/GenBank/DDBJ whole genome shotgun (WGS) entry which is preliminary data.</text>
</comment>
<dbReference type="EMBL" id="SDMP01000019">
    <property type="protein sequence ID" value="RYQ91636.1"/>
    <property type="molecule type" value="Genomic_DNA"/>
</dbReference>
<reference evidence="2 3" key="1">
    <citation type="submission" date="2019-01" db="EMBL/GenBank/DDBJ databases">
        <title>Sequencing of cultivated peanut Arachis hypogaea provides insights into genome evolution and oil improvement.</title>
        <authorList>
            <person name="Chen X."/>
        </authorList>
    </citation>
    <scope>NUCLEOTIDE SEQUENCE [LARGE SCALE GENOMIC DNA]</scope>
    <source>
        <strain evidence="3">cv. Fuhuasheng</strain>
        <tissue evidence="2">Leaves</tissue>
    </source>
</reference>
<evidence type="ECO:0000256" key="1">
    <source>
        <dbReference type="SAM" id="Phobius"/>
    </source>
</evidence>
<sequence>MGVICWDLRMLQNVTAVDIGRLLFRGLENNGEDENCEFAAALVVFFLFAASLFYIYLTMPASGRIKLPRTLSDLHLLKENLLAYASKPSLQLTSSSSPSSITVKLNHLAFGI</sequence>
<keyword evidence="1" id="KW-0472">Membrane</keyword>
<organism evidence="2 3">
    <name type="scientific">Arachis hypogaea</name>
    <name type="common">Peanut</name>
    <dbReference type="NCBI Taxonomy" id="3818"/>
    <lineage>
        <taxon>Eukaryota</taxon>
        <taxon>Viridiplantae</taxon>
        <taxon>Streptophyta</taxon>
        <taxon>Embryophyta</taxon>
        <taxon>Tracheophyta</taxon>
        <taxon>Spermatophyta</taxon>
        <taxon>Magnoliopsida</taxon>
        <taxon>eudicotyledons</taxon>
        <taxon>Gunneridae</taxon>
        <taxon>Pentapetalae</taxon>
        <taxon>rosids</taxon>
        <taxon>fabids</taxon>
        <taxon>Fabales</taxon>
        <taxon>Fabaceae</taxon>
        <taxon>Papilionoideae</taxon>
        <taxon>50 kb inversion clade</taxon>
        <taxon>dalbergioids sensu lato</taxon>
        <taxon>Dalbergieae</taxon>
        <taxon>Pterocarpus clade</taxon>
        <taxon>Arachis</taxon>
    </lineage>
</organism>
<evidence type="ECO:0000313" key="2">
    <source>
        <dbReference type="EMBL" id="RYQ91636.1"/>
    </source>
</evidence>
<dbReference type="AlphaFoldDB" id="A0A444XPX2"/>
<protein>
    <submittedName>
        <fullName evidence="2">Uncharacterized protein</fullName>
    </submittedName>
</protein>
<gene>
    <name evidence="2" type="ORF">Ahy_B09g097624</name>
</gene>
<name>A0A444XPX2_ARAHY</name>
<feature type="transmembrane region" description="Helical" evidence="1">
    <location>
        <begin position="38"/>
        <end position="57"/>
    </location>
</feature>
<keyword evidence="3" id="KW-1185">Reference proteome</keyword>